<evidence type="ECO:0000313" key="6">
    <source>
        <dbReference type="Proteomes" id="UP000727407"/>
    </source>
</evidence>
<feature type="compositionally biased region" description="Basic and acidic residues" evidence="3">
    <location>
        <begin position="161"/>
        <end position="198"/>
    </location>
</feature>
<dbReference type="InterPro" id="IPR002928">
    <property type="entry name" value="Myosin_tail"/>
</dbReference>
<feature type="non-terminal residue" evidence="5">
    <location>
        <position position="1"/>
    </location>
</feature>
<dbReference type="GO" id="GO:0016459">
    <property type="term" value="C:myosin complex"/>
    <property type="evidence" value="ECO:0007669"/>
    <property type="project" value="InterPro"/>
</dbReference>
<comment type="caution">
    <text evidence="5">The sequence shown here is derived from an EMBL/GenBank/DDBJ whole genome shotgun (WGS) entry which is preliminary data.</text>
</comment>
<reference evidence="5" key="1">
    <citation type="submission" date="2020-07" db="EMBL/GenBank/DDBJ databases">
        <title>Clarias magur genome sequencing, assembly and annotation.</title>
        <authorList>
            <person name="Kushwaha B."/>
            <person name="Kumar R."/>
            <person name="Das P."/>
            <person name="Joshi C.G."/>
            <person name="Kumar D."/>
            <person name="Nagpure N.S."/>
            <person name="Pandey M."/>
            <person name="Agarwal S."/>
            <person name="Srivastava S."/>
            <person name="Singh M."/>
            <person name="Sahoo L."/>
            <person name="Jayasankar P."/>
            <person name="Meher P.K."/>
            <person name="Koringa P.G."/>
            <person name="Iquebal M.A."/>
            <person name="Das S.P."/>
            <person name="Bit A."/>
            <person name="Patnaik S."/>
            <person name="Patel N."/>
            <person name="Shah T.M."/>
            <person name="Hinsu A."/>
            <person name="Jena J.K."/>
        </authorList>
    </citation>
    <scope>NUCLEOTIDE SEQUENCE</scope>
    <source>
        <strain evidence="5">CIFAMagur01</strain>
        <tissue evidence="5">Testis</tissue>
    </source>
</reference>
<name>A0A8J4U191_CLAMG</name>
<evidence type="ECO:0000313" key="5">
    <source>
        <dbReference type="EMBL" id="KAF5888834.1"/>
    </source>
</evidence>
<dbReference type="GO" id="GO:0008017">
    <property type="term" value="F:microtubule binding"/>
    <property type="evidence" value="ECO:0007669"/>
    <property type="project" value="TreeGrafter"/>
</dbReference>
<feature type="region of interest" description="Disordered" evidence="3">
    <location>
        <begin position="71"/>
        <end position="129"/>
    </location>
</feature>
<dbReference type="Pfam" id="PF01576">
    <property type="entry name" value="Myosin_tail_1"/>
    <property type="match status" value="1"/>
</dbReference>
<keyword evidence="6" id="KW-1185">Reference proteome</keyword>
<keyword evidence="1 2" id="KW-0175">Coiled coil</keyword>
<protein>
    <submittedName>
        <fullName evidence="5">Cingulin-like isoform X2</fullName>
    </submittedName>
</protein>
<feature type="compositionally biased region" description="Polar residues" evidence="3">
    <location>
        <begin position="109"/>
        <end position="129"/>
    </location>
</feature>
<dbReference type="PANTHER" id="PTHR46349:SF5">
    <property type="entry name" value="CINGULIN"/>
    <property type="match status" value="1"/>
</dbReference>
<dbReference type="GO" id="GO:0005923">
    <property type="term" value="C:bicellular tight junction"/>
    <property type="evidence" value="ECO:0007669"/>
    <property type="project" value="TreeGrafter"/>
</dbReference>
<feature type="compositionally biased region" description="Basic and acidic residues" evidence="3">
    <location>
        <begin position="71"/>
        <end position="107"/>
    </location>
</feature>
<organism evidence="5 6">
    <name type="scientific">Clarias magur</name>
    <name type="common">Asian catfish</name>
    <name type="synonym">Macropteronotus magur</name>
    <dbReference type="NCBI Taxonomy" id="1594786"/>
    <lineage>
        <taxon>Eukaryota</taxon>
        <taxon>Metazoa</taxon>
        <taxon>Chordata</taxon>
        <taxon>Craniata</taxon>
        <taxon>Vertebrata</taxon>
        <taxon>Euteleostomi</taxon>
        <taxon>Actinopterygii</taxon>
        <taxon>Neopterygii</taxon>
        <taxon>Teleostei</taxon>
        <taxon>Ostariophysi</taxon>
        <taxon>Siluriformes</taxon>
        <taxon>Clariidae</taxon>
        <taxon>Clarias</taxon>
    </lineage>
</organism>
<feature type="coiled-coil region" evidence="2">
    <location>
        <begin position="334"/>
        <end position="525"/>
    </location>
</feature>
<gene>
    <name evidence="5" type="primary">cgnb</name>
    <name evidence="5" type="ORF">DAT39_021458</name>
</gene>
<feature type="region of interest" description="Disordered" evidence="3">
    <location>
        <begin position="30"/>
        <end position="52"/>
    </location>
</feature>
<dbReference type="EMBL" id="QNUK01000910">
    <property type="protein sequence ID" value="KAF5888834.1"/>
    <property type="molecule type" value="Genomic_DNA"/>
</dbReference>
<dbReference type="Proteomes" id="UP000727407">
    <property type="component" value="Unassembled WGS sequence"/>
</dbReference>
<feature type="domain" description="Myosin tail" evidence="4">
    <location>
        <begin position="100"/>
        <end position="525"/>
    </location>
</feature>
<dbReference type="GO" id="GO:0000226">
    <property type="term" value="P:microtubule cytoskeleton organization"/>
    <property type="evidence" value="ECO:0007669"/>
    <property type="project" value="TreeGrafter"/>
</dbReference>
<accession>A0A8J4U191</accession>
<proteinExistence type="predicted"/>
<evidence type="ECO:0000256" key="2">
    <source>
        <dbReference type="SAM" id="Coils"/>
    </source>
</evidence>
<evidence type="ECO:0000256" key="1">
    <source>
        <dbReference type="ARBA" id="ARBA00023054"/>
    </source>
</evidence>
<dbReference type="AlphaFoldDB" id="A0A8J4U191"/>
<evidence type="ECO:0000259" key="4">
    <source>
        <dbReference type="Pfam" id="PF01576"/>
    </source>
</evidence>
<sequence>RRHHSTFQKLLQAQQEKKELEEKLLSLKKQTCETDSHSSSQVQERQRSLDDLKQARLKIDEQKAELVMKEEELRSVQRSSQTKEQELQAEINKLKEQSKRDTEELSRVLKTQQSLLSAQDPTTDSTLDLQEANTRLRERIARMSRLQTSLPDTDASDALEEENRSLRTQLEEARRAASRLSHEKEELNRQVEEKEKEREALRRGKANLEEQKRLLDRALDKMNKDIDLMMGDSRQSVTTLQSQLDEFRDRSRKELQESQKLNKERLLELQRAQNSLKAAQEEASRLKKELLVCCEEKDAALLDKELLSSRLKHTESELDTQRSTHSSYDRSREIRLLEDKIKSLEIELDEEKTGAELLNERITRTREQVDQLRSELMQERSARHDLEMDKSSLERQIKDLKSRLSDAEGQPRSPAGVTILESKVQELEDQLRSEEREKSSILAAQRRAERKLKDVTATLDQERNQHAEQRDQLSLRVKALKRQLDDSEGEVERLEGVRRKVLRDLEEQQELRDVLQAKVVTLEHELRSYSVTVLVLNCTGISFLPALRNWLRTSISDLQHFK</sequence>
<evidence type="ECO:0000256" key="3">
    <source>
        <dbReference type="SAM" id="MobiDB-lite"/>
    </source>
</evidence>
<dbReference type="Gene3D" id="1.20.5.170">
    <property type="match status" value="1"/>
</dbReference>
<dbReference type="PANTHER" id="PTHR46349">
    <property type="entry name" value="CINGULIN-LIKE PROTEIN 1-RELATED"/>
    <property type="match status" value="1"/>
</dbReference>
<dbReference type="OrthoDB" id="6108017at2759"/>
<feature type="region of interest" description="Disordered" evidence="3">
    <location>
        <begin position="144"/>
        <end position="198"/>
    </location>
</feature>